<evidence type="ECO:0000259" key="2">
    <source>
        <dbReference type="PROSITE" id="PS51677"/>
    </source>
</evidence>
<comment type="caution">
    <text evidence="3">The sequence shown here is derived from an EMBL/GenBank/DDBJ whole genome shotgun (WGS) entry which is preliminary data.</text>
</comment>
<evidence type="ECO:0000313" key="4">
    <source>
        <dbReference type="Proteomes" id="UP001310386"/>
    </source>
</evidence>
<feature type="region of interest" description="Disordered" evidence="1">
    <location>
        <begin position="33"/>
        <end position="55"/>
    </location>
</feature>
<dbReference type="Gene3D" id="3.20.20.370">
    <property type="entry name" value="Glycoside hydrolase/deacetylase"/>
    <property type="match status" value="1"/>
</dbReference>
<dbReference type="InterPro" id="IPR050248">
    <property type="entry name" value="Polysacc_deacetylase_ArnD"/>
</dbReference>
<dbReference type="SUPFAM" id="SSF88713">
    <property type="entry name" value="Glycoside hydrolase/deacetylase"/>
    <property type="match status" value="1"/>
</dbReference>
<dbReference type="PANTHER" id="PTHR10587">
    <property type="entry name" value="GLYCOSYL TRANSFERASE-RELATED"/>
    <property type="match status" value="1"/>
</dbReference>
<dbReference type="InterPro" id="IPR011330">
    <property type="entry name" value="Glyco_hydro/deAcase_b/a-brl"/>
</dbReference>
<dbReference type="CDD" id="cd10955">
    <property type="entry name" value="CE4_BH0857_like"/>
    <property type="match status" value="1"/>
</dbReference>
<sequence>MRELRWAGLAAAAAAMAIMFFFALSSQEPAWRSSSKESKPIQTADKALQTKPAIHNEAKREDLKRDIVRQFQHEAPKQWGEYVPGVLTHLVSDKKVVALTFDACGGTNGNGYDRKLIDYLISQRIPATLFINSRWIDANLKTFLELAKNPLFEIENHGTEHRPLSINGKSAYGIPGTKNAGEVIDEVWVNSQKIKQLTGRTPKYFRSGTAYYDEVAVKIVKELGEQPVNFNVLGDAGATFSKNQIVKQFSKAGPNSIIIFHMNHPEKQTADGVMAGVPRLLKEGYQFVRLEDYPLQ</sequence>
<dbReference type="PANTHER" id="PTHR10587:SF134">
    <property type="entry name" value="SECRETED PROTEIN"/>
    <property type="match status" value="1"/>
</dbReference>
<dbReference type="Proteomes" id="UP001310386">
    <property type="component" value="Unassembled WGS sequence"/>
</dbReference>
<dbReference type="InterPro" id="IPR002509">
    <property type="entry name" value="NODB_dom"/>
</dbReference>
<protein>
    <submittedName>
        <fullName evidence="3">Polysaccharide deacetylase family protein</fullName>
    </submittedName>
</protein>
<evidence type="ECO:0000256" key="1">
    <source>
        <dbReference type="SAM" id="MobiDB-lite"/>
    </source>
</evidence>
<evidence type="ECO:0000313" key="3">
    <source>
        <dbReference type="EMBL" id="MEB3102556.1"/>
    </source>
</evidence>
<keyword evidence="4" id="KW-1185">Reference proteome</keyword>
<dbReference type="Pfam" id="PF01522">
    <property type="entry name" value="Polysacc_deac_1"/>
    <property type="match status" value="1"/>
</dbReference>
<proteinExistence type="predicted"/>
<organism evidence="3 4">
    <name type="scientific">Ferviditalea candida</name>
    <dbReference type="NCBI Taxonomy" id="3108399"/>
    <lineage>
        <taxon>Bacteria</taxon>
        <taxon>Bacillati</taxon>
        <taxon>Bacillota</taxon>
        <taxon>Bacilli</taxon>
        <taxon>Bacillales</taxon>
        <taxon>Paenibacillaceae</taxon>
        <taxon>Ferviditalea</taxon>
    </lineage>
</organism>
<dbReference type="RefSeq" id="WP_371754680.1">
    <property type="nucleotide sequence ID" value="NZ_JAYJLD010000019.1"/>
</dbReference>
<name>A0ABU5ZLM6_9BACL</name>
<dbReference type="PROSITE" id="PS51677">
    <property type="entry name" value="NODB"/>
    <property type="match status" value="1"/>
</dbReference>
<reference evidence="3" key="1">
    <citation type="submission" date="2023-12" db="EMBL/GenBank/DDBJ databases">
        <title>Fervidustalea candida gen. nov., sp. nov., a novel member of the family Paenibacillaceae isolated from a geothermal area.</title>
        <authorList>
            <person name="Li W.-J."/>
            <person name="Jiao J.-Y."/>
            <person name="Chen Y."/>
        </authorList>
    </citation>
    <scope>NUCLEOTIDE SEQUENCE</scope>
    <source>
        <strain evidence="3">SYSU GA230002</strain>
    </source>
</reference>
<dbReference type="EMBL" id="JAYJLD010000019">
    <property type="protein sequence ID" value="MEB3102556.1"/>
    <property type="molecule type" value="Genomic_DNA"/>
</dbReference>
<gene>
    <name evidence="3" type="ORF">VF724_12875</name>
</gene>
<feature type="domain" description="NodB homology" evidence="2">
    <location>
        <begin position="95"/>
        <end position="296"/>
    </location>
</feature>
<accession>A0ABU5ZLM6</accession>